<dbReference type="Pfam" id="PF13602">
    <property type="entry name" value="ADH_zinc_N_2"/>
    <property type="match status" value="1"/>
</dbReference>
<protein>
    <recommendedName>
        <fullName evidence="3">NADPH:quinone reductase</fullName>
    </recommendedName>
</protein>
<sequence>FNYKQDNFKDQLKDYPVIFDTIGRNGFQPYMKALTPGGIYVSTIPGPQNLKAQMKTAVLSKILPATKRIAMVLVKSSGEDLKQLSKLIEEKKVTPLIEKVFPLEEVAAAHDLSRSFRAKGKIILDIR</sequence>
<dbReference type="Gene3D" id="3.40.50.720">
    <property type="entry name" value="NAD(P)-binding Rossmann-like Domain"/>
    <property type="match status" value="1"/>
</dbReference>
<feature type="non-terminal residue" evidence="1">
    <location>
        <position position="1"/>
    </location>
</feature>
<reference evidence="2" key="1">
    <citation type="journal article" date="2017" name="Proc. Natl. Acad. Sci. U.S.A.">
        <title>Simulation of Deepwater Horizon oil plume reveals substrate specialization within a complex community of hydrocarbon degraders.</title>
        <authorList>
            <person name="Hu P."/>
            <person name="Dubinsky E.A."/>
            <person name="Probst A.J."/>
            <person name="Wang J."/>
            <person name="Sieber C.M.K."/>
            <person name="Tom L.M."/>
            <person name="Gardinali P."/>
            <person name="Banfield J.F."/>
            <person name="Atlas R.M."/>
            <person name="Andersen G.L."/>
        </authorList>
    </citation>
    <scope>NUCLEOTIDE SEQUENCE [LARGE SCALE GENOMIC DNA]</scope>
</reference>
<organism evidence="1 2">
    <name type="scientific">Oleispira antarctica</name>
    <dbReference type="NCBI Taxonomy" id="188908"/>
    <lineage>
        <taxon>Bacteria</taxon>
        <taxon>Pseudomonadati</taxon>
        <taxon>Pseudomonadota</taxon>
        <taxon>Gammaproteobacteria</taxon>
        <taxon>Oceanospirillales</taxon>
        <taxon>Oceanospirillaceae</taxon>
        <taxon>Oleispira</taxon>
    </lineage>
</organism>
<name>A0A1Y5HC78_OLEAN</name>
<gene>
    <name evidence="1" type="ORF">A9R00_12360</name>
</gene>
<dbReference type="Proteomes" id="UP000227088">
    <property type="component" value="Unassembled WGS sequence"/>
</dbReference>
<evidence type="ECO:0000313" key="1">
    <source>
        <dbReference type="EMBL" id="OUS34819.1"/>
    </source>
</evidence>
<dbReference type="PANTHER" id="PTHR11695:SF294">
    <property type="entry name" value="RETICULON-4-INTERACTING PROTEIN 1, MITOCHONDRIAL"/>
    <property type="match status" value="1"/>
</dbReference>
<accession>A0A1Y5HC78</accession>
<comment type="caution">
    <text evidence="1">The sequence shown here is derived from an EMBL/GenBank/DDBJ whole genome shotgun (WGS) entry which is preliminary data.</text>
</comment>
<dbReference type="PANTHER" id="PTHR11695">
    <property type="entry name" value="ALCOHOL DEHYDROGENASE RELATED"/>
    <property type="match status" value="1"/>
</dbReference>
<dbReference type="InterPro" id="IPR050700">
    <property type="entry name" value="YIM1/Zinc_Alcohol_DH_Fams"/>
</dbReference>
<dbReference type="EMBL" id="MABE01000706">
    <property type="protein sequence ID" value="OUS34819.1"/>
    <property type="molecule type" value="Genomic_DNA"/>
</dbReference>
<proteinExistence type="predicted"/>
<evidence type="ECO:0000313" key="2">
    <source>
        <dbReference type="Proteomes" id="UP000227088"/>
    </source>
</evidence>
<dbReference type="AlphaFoldDB" id="A0A1Y5HC78"/>
<dbReference type="Gene3D" id="3.90.180.10">
    <property type="entry name" value="Medium-chain alcohol dehydrogenases, catalytic domain"/>
    <property type="match status" value="1"/>
</dbReference>
<evidence type="ECO:0008006" key="3">
    <source>
        <dbReference type="Google" id="ProtNLM"/>
    </source>
</evidence>